<feature type="compositionally biased region" description="Polar residues" evidence="4">
    <location>
        <begin position="1291"/>
        <end position="1333"/>
    </location>
</feature>
<feature type="domain" description="PDZ" evidence="5">
    <location>
        <begin position="1204"/>
        <end position="1289"/>
    </location>
</feature>
<feature type="compositionally biased region" description="Basic and acidic residues" evidence="4">
    <location>
        <begin position="1729"/>
        <end position="1740"/>
    </location>
</feature>
<keyword evidence="2" id="KW-0472">Membrane</keyword>
<feature type="compositionally biased region" description="Polar residues" evidence="4">
    <location>
        <begin position="1"/>
        <end position="18"/>
    </location>
</feature>
<comment type="subcellular location">
    <subcellularLocation>
        <location evidence="1">Cell membrane</location>
    </subcellularLocation>
</comment>
<organism evidence="6 8">
    <name type="scientific">Adineta steineri</name>
    <dbReference type="NCBI Taxonomy" id="433720"/>
    <lineage>
        <taxon>Eukaryota</taxon>
        <taxon>Metazoa</taxon>
        <taxon>Spiralia</taxon>
        <taxon>Gnathifera</taxon>
        <taxon>Rotifera</taxon>
        <taxon>Eurotatoria</taxon>
        <taxon>Bdelloidea</taxon>
        <taxon>Adinetida</taxon>
        <taxon>Adinetidae</taxon>
        <taxon>Adineta</taxon>
    </lineage>
</organism>
<dbReference type="SUPFAM" id="SSF50156">
    <property type="entry name" value="PDZ domain-like"/>
    <property type="match status" value="9"/>
</dbReference>
<dbReference type="GO" id="GO:0072659">
    <property type="term" value="P:protein localization to plasma membrane"/>
    <property type="evidence" value="ECO:0007669"/>
    <property type="project" value="TreeGrafter"/>
</dbReference>
<feature type="region of interest" description="Disordered" evidence="4">
    <location>
        <begin position="1727"/>
        <end position="1771"/>
    </location>
</feature>
<evidence type="ECO:0000313" key="8">
    <source>
        <dbReference type="Proteomes" id="UP000663832"/>
    </source>
</evidence>
<reference evidence="6" key="1">
    <citation type="submission" date="2021-02" db="EMBL/GenBank/DDBJ databases">
        <authorList>
            <person name="Nowell W R."/>
        </authorList>
    </citation>
    <scope>NUCLEOTIDE SEQUENCE</scope>
</reference>
<protein>
    <recommendedName>
        <fullName evidence="5">PDZ domain-containing protein</fullName>
    </recommendedName>
</protein>
<dbReference type="InterPro" id="IPR036034">
    <property type="entry name" value="PDZ_sf"/>
</dbReference>
<feature type="compositionally biased region" description="Polar residues" evidence="4">
    <location>
        <begin position="199"/>
        <end position="218"/>
    </location>
</feature>
<keyword evidence="3" id="KW-0677">Repeat</keyword>
<feature type="compositionally biased region" description="Polar residues" evidence="4">
    <location>
        <begin position="546"/>
        <end position="587"/>
    </location>
</feature>
<feature type="compositionally biased region" description="Basic and acidic residues" evidence="4">
    <location>
        <begin position="1852"/>
        <end position="1868"/>
    </location>
</feature>
<dbReference type="PROSITE" id="PS50106">
    <property type="entry name" value="PDZ"/>
    <property type="match status" value="9"/>
</dbReference>
<dbReference type="InterPro" id="IPR051067">
    <property type="entry name" value="NHER"/>
</dbReference>
<feature type="domain" description="PDZ" evidence="5">
    <location>
        <begin position="1924"/>
        <end position="2010"/>
    </location>
</feature>
<feature type="compositionally biased region" description="Polar residues" evidence="4">
    <location>
        <begin position="2065"/>
        <end position="2082"/>
    </location>
</feature>
<dbReference type="EMBL" id="CAJNOM010000016">
    <property type="protein sequence ID" value="CAF0803890.1"/>
    <property type="molecule type" value="Genomic_DNA"/>
</dbReference>
<feature type="region of interest" description="Disordered" evidence="4">
    <location>
        <begin position="968"/>
        <end position="1110"/>
    </location>
</feature>
<keyword evidence="2" id="KW-1003">Cell membrane</keyword>
<feature type="compositionally biased region" description="Polar residues" evidence="4">
    <location>
        <begin position="2114"/>
        <end position="2125"/>
    </location>
</feature>
<feature type="compositionally biased region" description="Low complexity" evidence="4">
    <location>
        <begin position="2393"/>
        <end position="2409"/>
    </location>
</feature>
<feature type="region of interest" description="Disordered" evidence="4">
    <location>
        <begin position="1139"/>
        <end position="1185"/>
    </location>
</feature>
<feature type="compositionally biased region" description="Basic and acidic residues" evidence="4">
    <location>
        <begin position="253"/>
        <end position="266"/>
    </location>
</feature>
<sequence length="2661" mass="293098">MMQVGTNQSATYHSQPALSSSGGQTGRSSSTSRQQQQQQQQPQYDNEQLANIRPRICILRKWPHYDGYGVHLARNQHWLGLRIGDVEPNSPAESGGLLREDVVLAVNGHSVENDDFFAILSFIQHELEADQIRFLVLDPQNADLARHNNLHIDENHRACVRMETPTLTVSPEKVLYDQWRATNNVDPTAAQNTVHLGPTLSLNQNQNIPNTQRNQQRSSNDRNDDVYTFLPYSDRALENGKSFFEILFEQNDHPSSKQDKDQREGDQENEQQQQQHPRHTTYDPSNKHFTGDNDNSGDHKDKTHGSQIKDGIKNIAKAGIDNLKSILPTKTHDDNDSKHKPSSGSIDHSSSRDDSPTFIDKVKDKLKPSAHSPTNTPKQQKQSQPYENMWQSSSQSPQQDTNNNLSDEQPRLCSLHLRSGDTIGISLQPDNDFSHIIKQVEPNSPAGRAGIEKDDCIITLNDIPLLRVSYEEVLNTLKKSRDEPDLDFLVAKKSYLLKSRKDKTAVGEVLPSSNLPDRNSSSTIPPAQALEQLYDKYNKDKKPSFDEQTNSNKSRETVSTSTPNNRYDPNSSDSDNNRYPSKPQQGQILHGVGPATADQSSWGGKSSDDFRVPASGDSSTRSTSRDRRPDADDIKGRNSSVEDSFKPLQVGITNPTASQQASGNVSPNLVDDRQRGGRPTSYDQRDNSTGALPSPGTAAGASNRGDTTSSQPSRSNQTIQNITNAVPIVAGQGSSPRSDYDQGTSQNTPSTQSDARLGVTKAMSVPSKPPKSNVLTAVYSDSDDDDLSDISERSREEDISDPVIHKNLPSHATTTGATDNKINQLSADLSKEIIKSGLHSPEISSRASALGLRTSETSPNSTNQNSNFNKDLNEKQGLTSVNPNANQQSTTSPANVKTSGDGRTLERSDSDDTISDIPPIGSLTNPQQSVQARCLEKFASNESLSEAGKQNIVASPDMRTNVQARRLQKFASDDSISEAGKQPTSSARDMKPIVQARRLEQYASDDSISESEVPPIGSLTNTQSNVQARRLEKYASDDSISEAGRQPTVKARRLEKTDSDDSVSTTSIPPIASLTNNQPNVQARRLDKSDSDDNISGAESQATKQSAADTFYSPVESVDDATDTEEQPADSWHQRVKKEINQIRTPDNKQTLSQARTQDESDDDDDRSSSEESESQKTPLPRGKMAFATLPLSELKDYGYDLHDIQLMQPTETSPVGLKLTKQHDPLQYIITAVAKGTKADLAGLKVNDWLIKVEDKDVRLVEFAEVSQDIRQLLTNAGLINMVVARKKSPTSSPTIKPTEQLRSPLPSTVSKPESISRQQGGQIPASLLTTDITRDTPDNNQVRFIPDKSQHSPPTHSPRSPVSTHVNAPGGPLSVGITNPISDENQTRSPRSQSQSPRHSPTRAFTVNRQQEASLTDEPASDEIDPNDIRKIELKEALGLDFNSFIPEGDSKIQTHFISNVQPSSMADKAGLRDGDRILTVNGYDVKNAIHEDVRRMMQGKKPLQLTVVNDPKYLELIENVKRNQPKGEGTEDSNNTLPPDYETVEQEKSGGGVSDVTSRNRSIGKSVTSDSGSDSNVVRSKPGSPKSINDDLSKDSNALFVDDKGPVQGKHCILKKDPSYNGYGLLLRYQNGLHLIDQVEENSPAYNCGLREDDVIIFVDKRNVEQMTHDDVKILIRKLSLSNTNIDLILLRKNDMARYKTYQEKNTVNWQPLLQDKLYHEIQQTEQHDTDNSRSIDDPVSVPRKQSVTSSSGKQQAPAPPTSSATTRVCTLYPSAERTAGFALSGKAPPPYVICQIEKNSPAEKAGLLINDTLLSINGKSVTDISYEETVKLIKEALQQKSVELVVRDQANDNKQDQKNIKVERQSTTSDQRYNSMGSSDSNALGNLGNTGGGEAGGRDANTVEQYQKQRNKELSYTLRLCHLHPTNGDGTQAATFGFELSEEPDYEYPLILRVKPQSPAEGAGLQSRDILLKINERKTKGLGYEKAKKEIEKAKRDGRLEMLVVDQETFDYCKRSKKPLKEPEMKVKHIFPKSRSSASFHKLPVAGATSSSLSSREDSGEQLSNSITKQDDNNPYSHRTSDAYRLSVSKETDSENEDEKPNLSREKSSPEISSQPKTARNSEAPVKFDLTTPTNVTTDQHHHNEQPLKFRNRDEVTAQRTSDSSATSQNAPNLSRSATSLQQKSAKDSKGSKAKAIPHAINNLFHRIGHSKSSKPDYDTSIRPTVSSKGRAPSPPSSRIEHNHFDSPYVSQSLDTVINNPNTTVPASSIQDTVRSTVSTGSFDYLRGPRRCVLKVDRNKGLGFVLSATGDFDHTITAVEKYSAADAAGLQINDEVLEVDGVDVRTVKYEQVVEMLVSAMRTNDTIDMRVIDGRSRDVYPSTTDVDKQTNTNHILNSNNNNNNTITGSTTHSQRTTAVLGDDISDINSSISPFDSLNQQKIATSYPNLPGQLKHFDNFTSRALSGSVPALATGITASPGALHHAKSISTSSEKGSITRLSDISSQDAPVARLCRVRKFASSPFYGFFLCGDPKKLGRVFISDVTKHSPAAVCGLRDGDRIIEINGLTIHTLTYETILDKIKQHMARDDLELLVLDKKSVHWYRERNYPITSRTLPTIVHIEPIINDTTSDIQSSSELPSTHTKMVGFADRRVSKTGL</sequence>
<feature type="compositionally biased region" description="Polar residues" evidence="4">
    <location>
        <begin position="854"/>
        <end position="898"/>
    </location>
</feature>
<feature type="compositionally biased region" description="Polar residues" evidence="4">
    <location>
        <begin position="1747"/>
        <end position="1758"/>
    </location>
</feature>
<evidence type="ECO:0000256" key="1">
    <source>
        <dbReference type="ARBA" id="ARBA00004236"/>
    </source>
</evidence>
<feature type="region of interest" description="Disordered" evidence="4">
    <location>
        <begin position="2385"/>
        <end position="2409"/>
    </location>
</feature>
<feature type="domain" description="PDZ" evidence="5">
    <location>
        <begin position="1614"/>
        <end position="1681"/>
    </location>
</feature>
<proteinExistence type="predicted"/>
<feature type="compositionally biased region" description="Low complexity" evidence="4">
    <location>
        <begin position="613"/>
        <end position="622"/>
    </location>
</feature>
<comment type="caution">
    <text evidence="6">The sequence shown here is derived from an EMBL/GenBank/DDBJ whole genome shotgun (WGS) entry which is preliminary data.</text>
</comment>
<dbReference type="CDD" id="cd06768">
    <property type="entry name" value="PDZ_NHERF-like"/>
    <property type="match status" value="1"/>
</dbReference>
<keyword evidence="8" id="KW-1185">Reference proteome</keyword>
<feature type="compositionally biased region" description="Polar residues" evidence="4">
    <location>
        <begin position="1558"/>
        <end position="1581"/>
    </location>
</feature>
<name>A0A813T609_9BILA</name>
<dbReference type="SMART" id="SM00228">
    <property type="entry name" value="PDZ"/>
    <property type="match status" value="9"/>
</dbReference>
<accession>A0A813T609</accession>
<feature type="domain" description="PDZ" evidence="5">
    <location>
        <begin position="412"/>
        <end position="492"/>
    </location>
</feature>
<feature type="compositionally biased region" description="Polar residues" evidence="4">
    <location>
        <begin position="651"/>
        <end position="667"/>
    </location>
</feature>
<feature type="compositionally biased region" description="Basic and acidic residues" evidence="4">
    <location>
        <begin position="2092"/>
        <end position="2113"/>
    </location>
</feature>
<feature type="compositionally biased region" description="Low complexity" evidence="4">
    <location>
        <begin position="19"/>
        <end position="41"/>
    </location>
</feature>
<feature type="compositionally biased region" description="Polar residues" evidence="4">
    <location>
        <begin position="810"/>
        <end position="819"/>
    </location>
</feature>
<feature type="domain" description="PDZ" evidence="5">
    <location>
        <begin position="1428"/>
        <end position="1501"/>
    </location>
</feature>
<dbReference type="Gene3D" id="2.30.42.10">
    <property type="match status" value="9"/>
</dbReference>
<dbReference type="CDD" id="cd00136">
    <property type="entry name" value="PDZ_canonical"/>
    <property type="match status" value="3"/>
</dbReference>
<evidence type="ECO:0000313" key="6">
    <source>
        <dbReference type="EMBL" id="CAF0803890.1"/>
    </source>
</evidence>
<feature type="region of interest" description="Disordered" evidence="4">
    <location>
        <begin position="326"/>
        <end position="408"/>
    </location>
</feature>
<feature type="region of interest" description="Disordered" evidence="4">
    <location>
        <begin position="1852"/>
        <end position="1903"/>
    </location>
</feature>
<feature type="region of interest" description="Disordered" evidence="4">
    <location>
        <begin position="1"/>
        <end position="47"/>
    </location>
</feature>
<feature type="domain" description="PDZ" evidence="5">
    <location>
        <begin position="2516"/>
        <end position="2599"/>
    </location>
</feature>
<feature type="compositionally biased region" description="Basic and acidic residues" evidence="4">
    <location>
        <begin position="285"/>
        <end position="304"/>
    </location>
</feature>
<feature type="region of interest" description="Disordered" evidence="4">
    <location>
        <begin position="840"/>
        <end position="928"/>
    </location>
</feature>
<dbReference type="InterPro" id="IPR001478">
    <property type="entry name" value="PDZ"/>
</dbReference>
<dbReference type="GO" id="GO:0043495">
    <property type="term" value="F:protein-membrane adaptor activity"/>
    <property type="evidence" value="ECO:0007669"/>
    <property type="project" value="TreeGrafter"/>
</dbReference>
<feature type="compositionally biased region" description="Polar residues" evidence="4">
    <location>
        <begin position="1407"/>
        <end position="1416"/>
    </location>
</feature>
<gene>
    <name evidence="7" type="ORF">BJG266_LOCUS5960</name>
    <name evidence="6" type="ORF">QVE165_LOCUS4370</name>
</gene>
<feature type="compositionally biased region" description="Low complexity" evidence="4">
    <location>
        <begin position="1389"/>
        <end position="1405"/>
    </location>
</feature>
<feature type="compositionally biased region" description="Polar residues" evidence="4">
    <location>
        <begin position="371"/>
        <end position="407"/>
    </location>
</feature>
<evidence type="ECO:0000256" key="3">
    <source>
        <dbReference type="ARBA" id="ARBA00022737"/>
    </source>
</evidence>
<dbReference type="Pfam" id="PF17820">
    <property type="entry name" value="PDZ_6"/>
    <property type="match status" value="3"/>
</dbReference>
<dbReference type="PANTHER" id="PTHR14191">
    <property type="entry name" value="PDZ DOMAIN CONTAINING PROTEIN"/>
    <property type="match status" value="1"/>
</dbReference>
<feature type="region of interest" description="Disordered" evidence="4">
    <location>
        <begin position="540"/>
        <end position="819"/>
    </location>
</feature>
<feature type="compositionally biased region" description="Polar residues" evidence="4">
    <location>
        <begin position="1097"/>
        <end position="1108"/>
    </location>
</feature>
<feature type="compositionally biased region" description="Polar residues" evidence="4">
    <location>
        <begin position="1018"/>
        <end position="1027"/>
    </location>
</feature>
<feature type="compositionally biased region" description="Polar residues" evidence="4">
    <location>
        <begin position="1869"/>
        <end position="1885"/>
    </location>
</feature>
<feature type="domain" description="PDZ" evidence="5">
    <location>
        <begin position="55"/>
        <end position="113"/>
    </location>
</feature>
<feature type="domain" description="PDZ" evidence="5">
    <location>
        <begin position="2295"/>
        <end position="2360"/>
    </location>
</feature>
<dbReference type="Proteomes" id="UP000663832">
    <property type="component" value="Unassembled WGS sequence"/>
</dbReference>
<feature type="compositionally biased region" description="Polar residues" evidence="4">
    <location>
        <begin position="732"/>
        <end position="754"/>
    </location>
</feature>
<dbReference type="GO" id="GO:0016324">
    <property type="term" value="C:apical plasma membrane"/>
    <property type="evidence" value="ECO:0007669"/>
    <property type="project" value="TreeGrafter"/>
</dbReference>
<feature type="compositionally biased region" description="Polar residues" evidence="4">
    <location>
        <begin position="1353"/>
        <end position="1368"/>
    </location>
</feature>
<feature type="compositionally biased region" description="Basic and acidic residues" evidence="4">
    <location>
        <begin position="349"/>
        <end position="367"/>
    </location>
</feature>
<feature type="domain" description="PDZ" evidence="5">
    <location>
        <begin position="1772"/>
        <end position="1852"/>
    </location>
</feature>
<evidence type="ECO:0000313" key="7">
    <source>
        <dbReference type="EMBL" id="CAF0815330.1"/>
    </source>
</evidence>
<feature type="compositionally biased region" description="Polar residues" evidence="4">
    <location>
        <begin position="704"/>
        <end position="724"/>
    </location>
</feature>
<feature type="compositionally biased region" description="Basic and acidic residues" evidence="4">
    <location>
        <begin position="330"/>
        <end position="339"/>
    </location>
</feature>
<feature type="compositionally biased region" description="Polar residues" evidence="4">
    <location>
        <begin position="1142"/>
        <end position="1156"/>
    </location>
</feature>
<dbReference type="Pfam" id="PF00595">
    <property type="entry name" value="PDZ"/>
    <property type="match status" value="5"/>
</dbReference>
<dbReference type="Proteomes" id="UP000663877">
    <property type="component" value="Unassembled WGS sequence"/>
</dbReference>
<evidence type="ECO:0000259" key="5">
    <source>
        <dbReference type="PROSITE" id="PS50106"/>
    </source>
</evidence>
<dbReference type="OrthoDB" id="10009200at2759"/>
<evidence type="ECO:0000256" key="2">
    <source>
        <dbReference type="ARBA" id="ARBA00022475"/>
    </source>
</evidence>
<feature type="region of interest" description="Disordered" evidence="4">
    <location>
        <begin position="1524"/>
        <end position="1604"/>
    </location>
</feature>
<feature type="region of interest" description="Disordered" evidence="4">
    <location>
        <begin position="1288"/>
        <end position="1426"/>
    </location>
</feature>
<dbReference type="PANTHER" id="PTHR14191:SF3">
    <property type="entry name" value="NA(+)_H(+) EXCHANGE REGULATORY COFACTOR-LIKE PROTEIN NRFL-1"/>
    <property type="match status" value="1"/>
</dbReference>
<feature type="compositionally biased region" description="Polar residues" evidence="4">
    <location>
        <begin position="2162"/>
        <end position="2187"/>
    </location>
</feature>
<feature type="compositionally biased region" description="Basic and acidic residues" evidence="4">
    <location>
        <begin position="623"/>
        <end position="636"/>
    </location>
</feature>
<feature type="region of interest" description="Disordered" evidence="4">
    <location>
        <begin position="199"/>
        <end position="227"/>
    </location>
</feature>
<feature type="compositionally biased region" description="Basic and acidic residues" evidence="4">
    <location>
        <begin position="2143"/>
        <end position="2161"/>
    </location>
</feature>
<evidence type="ECO:0000256" key="4">
    <source>
        <dbReference type="SAM" id="MobiDB-lite"/>
    </source>
</evidence>
<dbReference type="InterPro" id="IPR041489">
    <property type="entry name" value="PDZ_6"/>
</dbReference>
<dbReference type="EMBL" id="CAJNOI010000016">
    <property type="protein sequence ID" value="CAF0815330.1"/>
    <property type="molecule type" value="Genomic_DNA"/>
</dbReference>
<feature type="region of interest" description="Disordered" evidence="4">
    <location>
        <begin position="253"/>
        <end position="307"/>
    </location>
</feature>
<feature type="region of interest" description="Disordered" evidence="4">
    <location>
        <begin position="2053"/>
        <end position="2247"/>
    </location>
</feature>